<dbReference type="InterPro" id="IPR002397">
    <property type="entry name" value="Cyt_P450_B"/>
</dbReference>
<sequence>MLLPGLPLNRPADRPLDPPAELRGQEPLTRMVYPNGTQGWLATSRAAVRAVLADPRFSARYELLANPMPGADATLPPAEPGDFSGMDAPDHTRYRRMLVGQFTVHRMRQLTERIEQTTAEHLDAMENQGPPVDLVRAYAEPIPAVTICELLGVPYEDRARFQAQAILVTGVGATPDEFAAAMADLKQYMGELVAAKRASPSDDLLSGLTETDLDDVELTTIGLFLLGAGIGTTAHMISLGTLAMLRSPRLFEAVRTPETVEQTVEELLRHLTTVPFAVRAALDDVTVSGQLIKKGEVVTVSLQAANRDPACFSDPDLITPGRRTAGHVAFGHGIHQCLGQQLARVELAVAYRALATRFPSLHLAVPFEQLPGLNDGITFNPSELPVAW</sequence>
<keyword evidence="6 7" id="KW-0503">Monooxygenase</keyword>
<protein>
    <submittedName>
        <fullName evidence="9">Cytochrome P450</fullName>
    </submittedName>
</protein>
<dbReference type="GO" id="GO:0004497">
    <property type="term" value="F:monooxygenase activity"/>
    <property type="evidence" value="ECO:0007669"/>
    <property type="project" value="UniProtKB-KW"/>
</dbReference>
<accession>A0A1Y5XWN7</accession>
<feature type="region of interest" description="Disordered" evidence="8">
    <location>
        <begin position="1"/>
        <end position="26"/>
    </location>
</feature>
<dbReference type="Proteomes" id="UP000192674">
    <property type="component" value="Unassembled WGS sequence"/>
</dbReference>
<dbReference type="PRINTS" id="PR00359">
    <property type="entry name" value="BP450"/>
</dbReference>
<dbReference type="GO" id="GO:0020037">
    <property type="term" value="F:heme binding"/>
    <property type="evidence" value="ECO:0007669"/>
    <property type="project" value="InterPro"/>
</dbReference>
<dbReference type="PANTHER" id="PTHR46696">
    <property type="entry name" value="P450, PUTATIVE (EUROFUNG)-RELATED"/>
    <property type="match status" value="1"/>
</dbReference>
<comment type="similarity">
    <text evidence="1 7">Belongs to the cytochrome P450 family.</text>
</comment>
<keyword evidence="10" id="KW-1185">Reference proteome</keyword>
<evidence type="ECO:0000256" key="1">
    <source>
        <dbReference type="ARBA" id="ARBA00010617"/>
    </source>
</evidence>
<keyword evidence="3 7" id="KW-0479">Metal-binding</keyword>
<proteinExistence type="inferred from homology"/>
<dbReference type="OrthoDB" id="3664945at2"/>
<keyword evidence="4 7" id="KW-0560">Oxidoreductase</keyword>
<dbReference type="RefSeq" id="WP_084430465.1">
    <property type="nucleotide sequence ID" value="NZ_FWXV01000006.1"/>
</dbReference>
<evidence type="ECO:0000313" key="9">
    <source>
        <dbReference type="EMBL" id="SMD20262.1"/>
    </source>
</evidence>
<dbReference type="GO" id="GO:0016705">
    <property type="term" value="F:oxidoreductase activity, acting on paired donors, with incorporation or reduction of molecular oxygen"/>
    <property type="evidence" value="ECO:0007669"/>
    <property type="project" value="InterPro"/>
</dbReference>
<organism evidence="9 10">
    <name type="scientific">Kibdelosporangium aridum</name>
    <dbReference type="NCBI Taxonomy" id="2030"/>
    <lineage>
        <taxon>Bacteria</taxon>
        <taxon>Bacillati</taxon>
        <taxon>Actinomycetota</taxon>
        <taxon>Actinomycetes</taxon>
        <taxon>Pseudonocardiales</taxon>
        <taxon>Pseudonocardiaceae</taxon>
        <taxon>Kibdelosporangium</taxon>
    </lineage>
</organism>
<evidence type="ECO:0000256" key="5">
    <source>
        <dbReference type="ARBA" id="ARBA00023004"/>
    </source>
</evidence>
<evidence type="ECO:0000256" key="6">
    <source>
        <dbReference type="ARBA" id="ARBA00023033"/>
    </source>
</evidence>
<name>A0A1Y5XWN7_KIBAR</name>
<dbReference type="Gene3D" id="1.10.630.10">
    <property type="entry name" value="Cytochrome P450"/>
    <property type="match status" value="1"/>
</dbReference>
<dbReference type="AlphaFoldDB" id="A0A1Y5XWN7"/>
<dbReference type="InterPro" id="IPR001128">
    <property type="entry name" value="Cyt_P450"/>
</dbReference>
<keyword evidence="2 7" id="KW-0349">Heme</keyword>
<evidence type="ECO:0000256" key="2">
    <source>
        <dbReference type="ARBA" id="ARBA00022617"/>
    </source>
</evidence>
<evidence type="ECO:0000256" key="3">
    <source>
        <dbReference type="ARBA" id="ARBA00022723"/>
    </source>
</evidence>
<evidence type="ECO:0000256" key="4">
    <source>
        <dbReference type="ARBA" id="ARBA00023002"/>
    </source>
</evidence>
<dbReference type="InterPro" id="IPR036396">
    <property type="entry name" value="Cyt_P450_sf"/>
</dbReference>
<gene>
    <name evidence="9" type="ORF">SAMN05661093_06323</name>
</gene>
<dbReference type="EMBL" id="FWXV01000006">
    <property type="protein sequence ID" value="SMD20262.1"/>
    <property type="molecule type" value="Genomic_DNA"/>
</dbReference>
<dbReference type="PANTHER" id="PTHR46696:SF1">
    <property type="entry name" value="CYTOCHROME P450 YJIB-RELATED"/>
    <property type="match status" value="1"/>
</dbReference>
<dbReference type="FunFam" id="1.10.630.10:FF:000018">
    <property type="entry name" value="Cytochrome P450 monooxygenase"/>
    <property type="match status" value="1"/>
</dbReference>
<dbReference type="SUPFAM" id="SSF48264">
    <property type="entry name" value="Cytochrome P450"/>
    <property type="match status" value="1"/>
</dbReference>
<evidence type="ECO:0000313" key="10">
    <source>
        <dbReference type="Proteomes" id="UP000192674"/>
    </source>
</evidence>
<dbReference type="InterPro" id="IPR017972">
    <property type="entry name" value="Cyt_P450_CS"/>
</dbReference>
<reference evidence="9 10" key="1">
    <citation type="submission" date="2017-04" db="EMBL/GenBank/DDBJ databases">
        <authorList>
            <person name="Afonso C.L."/>
            <person name="Miller P.J."/>
            <person name="Scott M.A."/>
            <person name="Spackman E."/>
            <person name="Goraichik I."/>
            <person name="Dimitrov K.M."/>
            <person name="Suarez D.L."/>
            <person name="Swayne D.E."/>
        </authorList>
    </citation>
    <scope>NUCLEOTIDE SEQUENCE [LARGE SCALE GENOMIC DNA]</scope>
    <source>
        <strain evidence="9 10">DSM 43828</strain>
    </source>
</reference>
<evidence type="ECO:0000256" key="8">
    <source>
        <dbReference type="SAM" id="MobiDB-lite"/>
    </source>
</evidence>
<keyword evidence="5 7" id="KW-0408">Iron</keyword>
<dbReference type="Pfam" id="PF00067">
    <property type="entry name" value="p450"/>
    <property type="match status" value="1"/>
</dbReference>
<evidence type="ECO:0000256" key="7">
    <source>
        <dbReference type="RuleBase" id="RU000461"/>
    </source>
</evidence>
<dbReference type="GO" id="GO:0005506">
    <property type="term" value="F:iron ion binding"/>
    <property type="evidence" value="ECO:0007669"/>
    <property type="project" value="InterPro"/>
</dbReference>
<dbReference type="PROSITE" id="PS00086">
    <property type="entry name" value="CYTOCHROME_P450"/>
    <property type="match status" value="1"/>
</dbReference>
<dbReference type="CDD" id="cd11030">
    <property type="entry name" value="CYP105-like"/>
    <property type="match status" value="1"/>
</dbReference>